<feature type="compositionally biased region" description="Polar residues" evidence="1">
    <location>
        <begin position="1122"/>
        <end position="1137"/>
    </location>
</feature>
<dbReference type="PANTHER" id="PTHR42064:SF1">
    <property type="entry name" value="YALI0F28677P"/>
    <property type="match status" value="1"/>
</dbReference>
<accession>A0A0D2J2C5</accession>
<dbReference type="EMBL" id="KN847475">
    <property type="protein sequence ID" value="KIX09856.1"/>
    <property type="molecule type" value="Genomic_DNA"/>
</dbReference>
<feature type="compositionally biased region" description="Polar residues" evidence="1">
    <location>
        <begin position="9"/>
        <end position="25"/>
    </location>
</feature>
<feature type="region of interest" description="Disordered" evidence="1">
    <location>
        <begin position="823"/>
        <end position="844"/>
    </location>
</feature>
<dbReference type="OrthoDB" id="3548913at2759"/>
<feature type="region of interest" description="Disordered" evidence="1">
    <location>
        <begin position="1219"/>
        <end position="1265"/>
    </location>
</feature>
<dbReference type="InterPro" id="IPR011990">
    <property type="entry name" value="TPR-like_helical_dom_sf"/>
</dbReference>
<dbReference type="Gene3D" id="1.25.40.10">
    <property type="entry name" value="Tetratricopeptide repeat domain"/>
    <property type="match status" value="1"/>
</dbReference>
<reference evidence="2 3" key="1">
    <citation type="submission" date="2015-01" db="EMBL/GenBank/DDBJ databases">
        <title>The Genome Sequence of Rhinocladiella mackenzie CBS 650.93.</title>
        <authorList>
            <consortium name="The Broad Institute Genomics Platform"/>
            <person name="Cuomo C."/>
            <person name="de Hoog S."/>
            <person name="Gorbushina A."/>
            <person name="Stielow B."/>
            <person name="Teixiera M."/>
            <person name="Abouelleil A."/>
            <person name="Chapman S.B."/>
            <person name="Priest M."/>
            <person name="Young S.K."/>
            <person name="Wortman J."/>
            <person name="Nusbaum C."/>
            <person name="Birren B."/>
        </authorList>
    </citation>
    <scope>NUCLEOTIDE SEQUENCE [LARGE SCALE GENOMIC DNA]</scope>
    <source>
        <strain evidence="2 3">CBS 650.93</strain>
    </source>
</reference>
<evidence type="ECO:0000313" key="2">
    <source>
        <dbReference type="EMBL" id="KIX09856.1"/>
    </source>
</evidence>
<evidence type="ECO:0000313" key="3">
    <source>
        <dbReference type="Proteomes" id="UP000053617"/>
    </source>
</evidence>
<feature type="region of interest" description="Disordered" evidence="1">
    <location>
        <begin position="1108"/>
        <end position="1155"/>
    </location>
</feature>
<dbReference type="GeneID" id="25289008"/>
<dbReference type="Proteomes" id="UP000053617">
    <property type="component" value="Unassembled WGS sequence"/>
</dbReference>
<dbReference type="HOGENOM" id="CLU_001347_1_0_1"/>
<dbReference type="VEuPathDB" id="FungiDB:Z518_00937"/>
<dbReference type="STRING" id="1442369.A0A0D2J2C5"/>
<name>A0A0D2J2C5_9EURO</name>
<evidence type="ECO:0000256" key="1">
    <source>
        <dbReference type="SAM" id="MobiDB-lite"/>
    </source>
</evidence>
<keyword evidence="3" id="KW-1185">Reference proteome</keyword>
<feature type="compositionally biased region" description="Low complexity" evidence="1">
    <location>
        <begin position="1238"/>
        <end position="1247"/>
    </location>
</feature>
<feature type="compositionally biased region" description="Polar residues" evidence="1">
    <location>
        <begin position="832"/>
        <end position="844"/>
    </location>
</feature>
<gene>
    <name evidence="2" type="ORF">Z518_00937</name>
</gene>
<proteinExistence type="predicted"/>
<sequence>MSGPELPERTSQGPPQVKSSSQGTPITHGVPEGQAEEQQLDGSRLRATRRLTGNLRGNLPHVNLAHREIPFAHLRVHFEEFAAQLRLHRHHEYRKRMLSHRRNHLQNAVALSARLYRVGSWVHDGLVEISQQADANGFTRVHQHMQDLVDLCYSQWNHEIHALDGTYTPKPPTKHSFLSKLPAASQEDCLELIQTLRSNPRFLVERFKAMSPAQISALSTFPKFQELSESVLTSLSQNRGRASQKKRIKAYSKDLEDYASSFERSNPLTFLLYNVYGPFQGVQSYESQLRFSTWSTICSSLMMESEQAFYAIIGQVLSAFANLHEWPIKDRLELFLMRTLQRGAFLLDLVENSAASPHSDLSFYDPFSTPQAQDFFDEAVKELFEILGCDGGIPTGALHLGRVIIGKFPTVDIQSQFRGHFFYQWFMRDFLRIAIAYPEASPSCLSSESTDLRKRMRKCFYSSISVIKQGHICCRNYGTAPMLRRVMFSTQCKILLAESIDRDVQACVIAMISKLDAEDQCFDPYQANKSENVILTSSSPTCLSICAADIAHVLEALSPQFIHTSSPWDSFLSSAHATFNMQYGRASGKFDKLRRRILDVIEPGHSSKNIHPCQEHWAPLTISREGKLTASTTNVPNETDTKIETLEGLHLAEEAALRLVEGPNSSLDGQSFDPVQVSRLNERSLSDMFTAEAKAAQIKTDSISSMYWQNARAFLQVHFPLSVLAKDDTKILGPLTERLIRCRLLLADECLQVEQEVAELEAVNNLARAKISKLSGWLDKLRIKLWYKMDVVSSNDYEDAKNVATALNNMALPTLQGYAPVEARGVSPAPSRPSTAGTSASSVFDQPRHDTMSILKAPAEHGGPRKLSDSQIEMTKKWLDRNHLENFCKGEERIHRFCMEVRIATRKLVGETLSDSPVLWSSDLFTRERNLYDVHASNAFSAQPSTRAASVWSEPLSSSSFPSRSGFAGSRSSFYSQGSSRLGRDILGSDLGSLISSPGRATTVTTLESGSSLWSPPQSNSRSVTTASVQSRPASLFEDLGLNRPTDYSQDKINFLDGLQQDLTCLLLSDLGCPVWSRGSETDAWMDSLRESSSISERLEQRAVMERLLPSADKQSPAAPSASRSGKTLKQRSQSAAPSGRGSVTHDPASNAHPIKMLLTNGGTQVDTEGFSYMSAFADILSRVSEHVDPNLKLKAIHDFKNLSQNFQQSLQVLFSPAHNAGPQEQSNTEESPRRRSLNPSALSANLSRRERHNKTNSRERRELRSDENNLVELLKGLLFVLQPKTIFRDLQYIATFVSSHTLDNTEMGRAFLQVGLAALAWKDEVCRGMVDVADRIVAKDSIKRGKRGGDGKETSILKAMEYWMIAAREGNAIAQRELASLYLTHPDVPPIVSLPLTLSSEIFKSDMMWEELEGSRRSRQALCLALHWMQQAAENGDQVAQIKLKERRASRSIR</sequence>
<feature type="region of interest" description="Disordered" evidence="1">
    <location>
        <begin position="1007"/>
        <end position="1026"/>
    </location>
</feature>
<dbReference type="RefSeq" id="XP_013276992.1">
    <property type="nucleotide sequence ID" value="XM_013421538.1"/>
</dbReference>
<feature type="region of interest" description="Disordered" evidence="1">
    <location>
        <begin position="1"/>
        <end position="41"/>
    </location>
</feature>
<dbReference type="PANTHER" id="PTHR42064">
    <property type="entry name" value="YALI0F28677P"/>
    <property type="match status" value="1"/>
</dbReference>
<protein>
    <submittedName>
        <fullName evidence="2">Uncharacterized protein</fullName>
    </submittedName>
</protein>
<organism evidence="2 3">
    <name type="scientific">Rhinocladiella mackenziei CBS 650.93</name>
    <dbReference type="NCBI Taxonomy" id="1442369"/>
    <lineage>
        <taxon>Eukaryota</taxon>
        <taxon>Fungi</taxon>
        <taxon>Dikarya</taxon>
        <taxon>Ascomycota</taxon>
        <taxon>Pezizomycotina</taxon>
        <taxon>Eurotiomycetes</taxon>
        <taxon>Chaetothyriomycetidae</taxon>
        <taxon>Chaetothyriales</taxon>
        <taxon>Herpotrichiellaceae</taxon>
        <taxon>Rhinocladiella</taxon>
    </lineage>
</organism>